<organism evidence="1 2">
    <name type="scientific">Athelia psychrophila</name>
    <dbReference type="NCBI Taxonomy" id="1759441"/>
    <lineage>
        <taxon>Eukaryota</taxon>
        <taxon>Fungi</taxon>
        <taxon>Dikarya</taxon>
        <taxon>Basidiomycota</taxon>
        <taxon>Agaricomycotina</taxon>
        <taxon>Agaricomycetes</taxon>
        <taxon>Agaricomycetidae</taxon>
        <taxon>Atheliales</taxon>
        <taxon>Atheliaceae</taxon>
        <taxon>Athelia</taxon>
    </lineage>
</organism>
<dbReference type="EMBL" id="KV417556">
    <property type="protein sequence ID" value="KZP20356.1"/>
    <property type="molecule type" value="Genomic_DNA"/>
</dbReference>
<proteinExistence type="predicted"/>
<sequence length="149" mass="16944">MLVNDLARIDVAGWEAVARDTFLSPTSPGPVRKMMFAIDYSNNTTKRHTTFDFDDPTQVHSFAQQMPQLGDLWQSCWRTDKMNWNPPLDGSKTQFIIPAVALLPRGAQDLQTMTVNVHLSARHRQGTEGVMADRSSISRDRMQVKLLHY</sequence>
<reference evidence="1 2" key="1">
    <citation type="journal article" date="2016" name="Mol. Biol. Evol.">
        <title>Comparative Genomics of Early-Diverging Mushroom-Forming Fungi Provides Insights into the Origins of Lignocellulose Decay Capabilities.</title>
        <authorList>
            <person name="Nagy L.G."/>
            <person name="Riley R."/>
            <person name="Tritt A."/>
            <person name="Adam C."/>
            <person name="Daum C."/>
            <person name="Floudas D."/>
            <person name="Sun H."/>
            <person name="Yadav J.S."/>
            <person name="Pangilinan J."/>
            <person name="Larsson K.H."/>
            <person name="Matsuura K."/>
            <person name="Barry K."/>
            <person name="Labutti K."/>
            <person name="Kuo R."/>
            <person name="Ohm R.A."/>
            <person name="Bhattacharya S.S."/>
            <person name="Shirouzu T."/>
            <person name="Yoshinaga Y."/>
            <person name="Martin F.M."/>
            <person name="Grigoriev I.V."/>
            <person name="Hibbett D.S."/>
        </authorList>
    </citation>
    <scope>NUCLEOTIDE SEQUENCE [LARGE SCALE GENOMIC DNA]</scope>
    <source>
        <strain evidence="1 2">CBS 109695</strain>
    </source>
</reference>
<keyword evidence="2" id="KW-1185">Reference proteome</keyword>
<evidence type="ECO:0000313" key="2">
    <source>
        <dbReference type="Proteomes" id="UP000076532"/>
    </source>
</evidence>
<feature type="non-terminal residue" evidence="1">
    <location>
        <position position="149"/>
    </location>
</feature>
<gene>
    <name evidence="1" type="ORF">FIBSPDRAFT_861899</name>
</gene>
<evidence type="ECO:0000313" key="1">
    <source>
        <dbReference type="EMBL" id="KZP20356.1"/>
    </source>
</evidence>
<name>A0A166J0E3_9AGAM</name>
<protein>
    <submittedName>
        <fullName evidence="1">Uncharacterized protein</fullName>
    </submittedName>
</protein>
<accession>A0A166J0E3</accession>
<dbReference type="Proteomes" id="UP000076532">
    <property type="component" value="Unassembled WGS sequence"/>
</dbReference>
<dbReference type="AlphaFoldDB" id="A0A166J0E3"/>